<evidence type="ECO:0000313" key="1">
    <source>
        <dbReference type="EMBL" id="KAJ6711201.1"/>
    </source>
</evidence>
<name>A0A9Q0TGE1_SALPP</name>
<sequence>MFLNQTKQASSSFLVPNCTNLFTVTSSISSNPADDDLHRLISYQQADIGQQQQQQQQQFYLLQQHQTSQLSSMAPQSQPLPFNMLPTTFPDRLWEWNQIQESNFRDYNNPFK</sequence>
<evidence type="ECO:0000313" key="2">
    <source>
        <dbReference type="Proteomes" id="UP001151532"/>
    </source>
</evidence>
<dbReference type="Proteomes" id="UP001151532">
    <property type="component" value="Chromosome 1"/>
</dbReference>
<keyword evidence="2" id="KW-1185">Reference proteome</keyword>
<dbReference type="EMBL" id="JAPFFK010000015">
    <property type="protein sequence ID" value="KAJ6711201.1"/>
    <property type="molecule type" value="Genomic_DNA"/>
</dbReference>
<proteinExistence type="predicted"/>
<protein>
    <submittedName>
        <fullName evidence="1">Uncharacterized protein</fullName>
    </submittedName>
</protein>
<organism evidence="1 2">
    <name type="scientific">Salix purpurea</name>
    <name type="common">Purple osier willow</name>
    <dbReference type="NCBI Taxonomy" id="77065"/>
    <lineage>
        <taxon>Eukaryota</taxon>
        <taxon>Viridiplantae</taxon>
        <taxon>Streptophyta</taxon>
        <taxon>Embryophyta</taxon>
        <taxon>Tracheophyta</taxon>
        <taxon>Spermatophyta</taxon>
        <taxon>Magnoliopsida</taxon>
        <taxon>eudicotyledons</taxon>
        <taxon>Gunneridae</taxon>
        <taxon>Pentapetalae</taxon>
        <taxon>rosids</taxon>
        <taxon>fabids</taxon>
        <taxon>Malpighiales</taxon>
        <taxon>Salicaceae</taxon>
        <taxon>Saliceae</taxon>
        <taxon>Salix</taxon>
    </lineage>
</organism>
<reference evidence="1" key="1">
    <citation type="submission" date="2022-11" db="EMBL/GenBank/DDBJ databases">
        <authorList>
            <person name="Hyden B.L."/>
            <person name="Feng K."/>
            <person name="Yates T."/>
            <person name="Jawdy S."/>
            <person name="Smart L.B."/>
            <person name="Muchero W."/>
        </authorList>
    </citation>
    <scope>NUCLEOTIDE SEQUENCE</scope>
    <source>
        <tissue evidence="1">Shoot tip</tissue>
    </source>
</reference>
<comment type="caution">
    <text evidence="1">The sequence shown here is derived from an EMBL/GenBank/DDBJ whole genome shotgun (WGS) entry which is preliminary data.</text>
</comment>
<accession>A0A9Q0TGE1</accession>
<dbReference type="AlphaFoldDB" id="A0A9Q0TGE1"/>
<gene>
    <name evidence="1" type="ORF">OIU79_007616</name>
</gene>
<reference evidence="1" key="2">
    <citation type="journal article" date="2023" name="Int. J. Mol. Sci.">
        <title>De Novo Assembly and Annotation of 11 Diverse Shrub Willow (Salix) Genomes Reveals Novel Gene Organization in Sex-Linked Regions.</title>
        <authorList>
            <person name="Hyden B."/>
            <person name="Feng K."/>
            <person name="Yates T.B."/>
            <person name="Jawdy S."/>
            <person name="Cereghino C."/>
            <person name="Smart L.B."/>
            <person name="Muchero W."/>
        </authorList>
    </citation>
    <scope>NUCLEOTIDE SEQUENCE</scope>
    <source>
        <tissue evidence="1">Shoot tip</tissue>
    </source>
</reference>